<proteinExistence type="predicted"/>
<dbReference type="AlphaFoldDB" id="A0A8S4QZX8"/>
<evidence type="ECO:0000313" key="3">
    <source>
        <dbReference type="EMBL" id="CAH2228603.1"/>
    </source>
</evidence>
<dbReference type="Proteomes" id="UP000838756">
    <property type="component" value="Unassembled WGS sequence"/>
</dbReference>
<accession>A0A8S4QZX8</accession>
<feature type="region of interest" description="Disordered" evidence="1">
    <location>
        <begin position="418"/>
        <end position="439"/>
    </location>
</feature>
<feature type="compositionally biased region" description="Polar residues" evidence="1">
    <location>
        <begin position="428"/>
        <end position="438"/>
    </location>
</feature>
<dbReference type="OrthoDB" id="6894288at2759"/>
<evidence type="ECO:0000313" key="4">
    <source>
        <dbReference type="Proteomes" id="UP000838756"/>
    </source>
</evidence>
<name>A0A8S4QZX8_9NEOP</name>
<evidence type="ECO:0000256" key="1">
    <source>
        <dbReference type="SAM" id="MobiDB-lite"/>
    </source>
</evidence>
<organism evidence="3 4">
    <name type="scientific">Pararge aegeria aegeria</name>
    <dbReference type="NCBI Taxonomy" id="348720"/>
    <lineage>
        <taxon>Eukaryota</taxon>
        <taxon>Metazoa</taxon>
        <taxon>Ecdysozoa</taxon>
        <taxon>Arthropoda</taxon>
        <taxon>Hexapoda</taxon>
        <taxon>Insecta</taxon>
        <taxon>Pterygota</taxon>
        <taxon>Neoptera</taxon>
        <taxon>Endopterygota</taxon>
        <taxon>Lepidoptera</taxon>
        <taxon>Glossata</taxon>
        <taxon>Ditrysia</taxon>
        <taxon>Papilionoidea</taxon>
        <taxon>Nymphalidae</taxon>
        <taxon>Satyrinae</taxon>
        <taxon>Satyrini</taxon>
        <taxon>Parargina</taxon>
        <taxon>Pararge</taxon>
    </lineage>
</organism>
<dbReference type="EMBL" id="CAKXAJ010024353">
    <property type="protein sequence ID" value="CAH2228603.1"/>
    <property type="molecule type" value="Genomic_DNA"/>
</dbReference>
<sequence>MEEEDRNADPLFDVKVEINDCSHNVSTDSRSSFKIVQTIEDGKLCLWTVPKAWERGGLLRWPRFKVEKLRRNPHSKPLDNWQITNCILKKSDLESFDFAETVIRLMTDPSDNEDIETDDQINGDKIQPLKSFGLAQNHVKNQRYLQHIPKEPTEAVENEPEMEDFANILVIPAENSRSSSFQPKKIVLKAAVTSDTRGTTQYSEINSKIDSLCSFVSAIAQDQQVLVRNQEIIMKKLSDISQRLDSSLTNDAEVEPSVSFRHTKPSEILSTGTLKPISDHKSLDELEQSLKDKHRAAELKKTYSVICGYGKGRAITNAYVLLDVMFERRFLLQCSWAGGSRSSDSKVCFKSYVNVIDFFFQVIHSSDKRFTMIECHAFFQKILRNAKKRCEAKRMRASSVRHRRKRLGNIMKAEVEKNEENGELPVTENGNCTGSENESLPLKSKDLHFLL</sequence>
<keyword evidence="4" id="KW-1185">Reference proteome</keyword>
<dbReference type="Pfam" id="PF16064">
    <property type="entry name" value="DUF4806"/>
    <property type="match status" value="1"/>
</dbReference>
<comment type="caution">
    <text evidence="3">The sequence shown here is derived from an EMBL/GenBank/DDBJ whole genome shotgun (WGS) entry which is preliminary data.</text>
</comment>
<feature type="domain" description="DUF4806" evidence="2">
    <location>
        <begin position="275"/>
        <end position="361"/>
    </location>
</feature>
<gene>
    <name evidence="3" type="primary">jg3563</name>
    <name evidence="3" type="ORF">PAEG_LOCUS8400</name>
</gene>
<reference evidence="3" key="1">
    <citation type="submission" date="2022-03" db="EMBL/GenBank/DDBJ databases">
        <authorList>
            <person name="Lindestad O."/>
        </authorList>
    </citation>
    <scope>NUCLEOTIDE SEQUENCE</scope>
</reference>
<protein>
    <submittedName>
        <fullName evidence="3">Jg3563 protein</fullName>
    </submittedName>
</protein>
<evidence type="ECO:0000259" key="2">
    <source>
        <dbReference type="Pfam" id="PF16064"/>
    </source>
</evidence>
<dbReference type="InterPro" id="IPR032071">
    <property type="entry name" value="DUF4806"/>
</dbReference>